<dbReference type="GO" id="GO:0016020">
    <property type="term" value="C:membrane"/>
    <property type="evidence" value="ECO:0007669"/>
    <property type="project" value="UniProtKB-SubCell"/>
</dbReference>
<evidence type="ECO:0000256" key="4">
    <source>
        <dbReference type="ARBA" id="ARBA00022737"/>
    </source>
</evidence>
<sequence length="895" mass="98777">MKGFLLVTILVLHQCTLGQQDFFKSRIERSALLDLRSSLGIRSTDWPIKSNPCKKWTGIQCRNGRVTGINISGFKRTRAGRLNPSFSVGSLANLTFLESFNASGFSLPGSIPDWFGYRLGSLKVLDLRSSSVTGPIPASLGNLTGLNALYLANNDLAGSMPAALGQLMQLLVLDLSRNSLTGLIPNDFGFLRNLSCLDLSSNHFSGSIPSTFGSISGLQFLNVSDNSLVGSVPVELGNLSHLVKLNLGVNVLSGSLPVEFRRLRNLEMLVLRHNRLEGRLPDGLFSSLGKLRVLELRENKFDGALPGALWSLRNLQVLDVSANNFTGDLSNFSFKGHASGAVFNLSNNQLYGTTACLSGNYTSIDLSGNYFQGKVPRISPSNGSLDMNCLQAVPDQRRLEDCSLFYAGRGLTFDYFGNPEPRQQLLPTPAPRRRKQWIYILVVLLGGVGFLAFFILVIVLVLRKCNYAISNERGSADVGPVPEGDSPPLPKDPTSVSSLGESFTYAQLRSLTGEFSERNLIRHGHSGDLYQGFLEGGIPIVVKRINLHSLKKDSYVTELEFFSKYSHARLIPLLGHCLENENQKLLVYKYMPNGDLAESLFRVTNFDDNGLQSLDWITRLKIAIGAAEGLSYLHHECNPPLVHRDVQASSILLDDKFEVRLGSLSEIRIHEGDSHQSVLTRFLRKSQSSVSDPGTSGSSPITCAHDVYCFGKVLLELVTGKLGISKSDDATTKEWLEQTLVQISLYDKELVAKIVDPSLIIDEDLLEEVWAMTVVARSCLNPKPSKRPPMKYVLKALENPLKVVREDSYSSERLRTTSSRRSWSAAFFGSWRHSSENVTVLGHANREGISGLKQPVRVGSQGSGRIEHSSSNKRLSNEIFPELLEMQDMERLDEH</sequence>
<dbReference type="EMBL" id="CM009303">
    <property type="protein sequence ID" value="PNT05839.1"/>
    <property type="molecule type" value="Genomic_DNA"/>
</dbReference>
<dbReference type="Pfam" id="PF00560">
    <property type="entry name" value="LRR_1"/>
    <property type="match status" value="1"/>
</dbReference>
<dbReference type="Gramene" id="Potri.014G196600.1.v4.1">
    <property type="protein sequence ID" value="Potri.014G196600.1.v4.1"/>
    <property type="gene ID" value="Potri.014G196600.v4.1"/>
</dbReference>
<dbReference type="InterPro" id="IPR011009">
    <property type="entry name" value="Kinase-like_dom_sf"/>
</dbReference>
<feature type="domain" description="Protein kinase" evidence="10">
    <location>
        <begin position="515"/>
        <end position="802"/>
    </location>
</feature>
<evidence type="ECO:0000256" key="7">
    <source>
        <dbReference type="SAM" id="MobiDB-lite"/>
    </source>
</evidence>
<keyword evidence="3 8" id="KW-0812">Transmembrane</keyword>
<feature type="signal peptide" evidence="9">
    <location>
        <begin position="1"/>
        <end position="18"/>
    </location>
</feature>
<dbReference type="SUPFAM" id="SSF52058">
    <property type="entry name" value="L domain-like"/>
    <property type="match status" value="1"/>
</dbReference>
<dbReference type="Pfam" id="PF08263">
    <property type="entry name" value="LRRNT_2"/>
    <property type="match status" value="1"/>
</dbReference>
<feature type="chain" id="PRO_5014352937" description="Protein kinase domain-containing protein" evidence="9">
    <location>
        <begin position="19"/>
        <end position="895"/>
    </location>
</feature>
<dbReference type="GO" id="GO:0005524">
    <property type="term" value="F:ATP binding"/>
    <property type="evidence" value="ECO:0007669"/>
    <property type="project" value="InterPro"/>
</dbReference>
<dbReference type="OMA" id="NWTTHHR"/>
<dbReference type="OrthoDB" id="676979at2759"/>
<dbReference type="SUPFAM" id="SSF56112">
    <property type="entry name" value="Protein kinase-like (PK-like)"/>
    <property type="match status" value="1"/>
</dbReference>
<keyword evidence="9" id="KW-0732">Signal</keyword>
<proteinExistence type="predicted"/>
<dbReference type="InterPro" id="IPR013210">
    <property type="entry name" value="LRR_N_plant-typ"/>
</dbReference>
<protein>
    <recommendedName>
        <fullName evidence="10">Protein kinase domain-containing protein</fullName>
    </recommendedName>
</protein>
<feature type="transmembrane region" description="Helical" evidence="8">
    <location>
        <begin position="437"/>
        <end position="462"/>
    </location>
</feature>
<dbReference type="Pfam" id="PF07714">
    <property type="entry name" value="PK_Tyr_Ser-Thr"/>
    <property type="match status" value="1"/>
</dbReference>
<gene>
    <name evidence="11" type="ORF">POPTR_014G196600</name>
</gene>
<dbReference type="Gramene" id="Potri.014G196600.5.v4.1">
    <property type="protein sequence ID" value="Potri.014G196600.5.v4.1"/>
    <property type="gene ID" value="Potri.014G196600.v4.1"/>
</dbReference>
<dbReference type="FunCoup" id="A0A2K1XYK5">
    <property type="interactions" value="2699"/>
</dbReference>
<evidence type="ECO:0000259" key="10">
    <source>
        <dbReference type="PROSITE" id="PS50011"/>
    </source>
</evidence>
<keyword evidence="12" id="KW-1185">Reference proteome</keyword>
<keyword evidence="5 8" id="KW-1133">Transmembrane helix</keyword>
<dbReference type="AlphaFoldDB" id="A0A2K1XYK5"/>
<name>A0A2K1XYK5_POPTR</name>
<organism evidence="11 12">
    <name type="scientific">Populus trichocarpa</name>
    <name type="common">Western balsam poplar</name>
    <name type="synonym">Populus balsamifera subsp. trichocarpa</name>
    <dbReference type="NCBI Taxonomy" id="3694"/>
    <lineage>
        <taxon>Eukaryota</taxon>
        <taxon>Viridiplantae</taxon>
        <taxon>Streptophyta</taxon>
        <taxon>Embryophyta</taxon>
        <taxon>Tracheophyta</taxon>
        <taxon>Spermatophyta</taxon>
        <taxon>Magnoliopsida</taxon>
        <taxon>eudicotyledons</taxon>
        <taxon>Gunneridae</taxon>
        <taxon>Pentapetalae</taxon>
        <taxon>rosids</taxon>
        <taxon>fabids</taxon>
        <taxon>Malpighiales</taxon>
        <taxon>Salicaceae</taxon>
        <taxon>Saliceae</taxon>
        <taxon>Populus</taxon>
    </lineage>
</organism>
<dbReference type="InterPro" id="IPR001245">
    <property type="entry name" value="Ser-Thr/Tyr_kinase_cat_dom"/>
</dbReference>
<feature type="region of interest" description="Disordered" evidence="7">
    <location>
        <begin position="476"/>
        <end position="496"/>
    </location>
</feature>
<keyword evidence="6 8" id="KW-0472">Membrane</keyword>
<dbReference type="ExpressionAtlas" id="A0A2K1XYK5">
    <property type="expression patterns" value="baseline"/>
</dbReference>
<evidence type="ECO:0000256" key="8">
    <source>
        <dbReference type="SAM" id="Phobius"/>
    </source>
</evidence>
<dbReference type="Pfam" id="PF13855">
    <property type="entry name" value="LRR_8"/>
    <property type="match status" value="3"/>
</dbReference>
<dbReference type="InterPro" id="IPR032675">
    <property type="entry name" value="LRR_dom_sf"/>
</dbReference>
<dbReference type="SMR" id="A0A2K1XYK5"/>
<dbReference type="FunFam" id="3.80.10.10:FF:000383">
    <property type="entry name" value="Leucine-rich repeat receptor protein kinase EMS1"/>
    <property type="match status" value="1"/>
</dbReference>
<dbReference type="InterPro" id="IPR001611">
    <property type="entry name" value="Leu-rich_rpt"/>
</dbReference>
<dbReference type="PANTHER" id="PTHR48007:SF81">
    <property type="entry name" value="PROTEIN KINASE DOMAIN-CONTAINING PROTEIN"/>
    <property type="match status" value="1"/>
</dbReference>
<dbReference type="FunFam" id="3.30.200.20:FF:000433">
    <property type="entry name" value="Predicted protein"/>
    <property type="match status" value="1"/>
</dbReference>
<dbReference type="InterPro" id="IPR000719">
    <property type="entry name" value="Prot_kinase_dom"/>
</dbReference>
<evidence type="ECO:0000313" key="11">
    <source>
        <dbReference type="EMBL" id="PNT05839.1"/>
    </source>
</evidence>
<dbReference type="GO" id="GO:0004672">
    <property type="term" value="F:protein kinase activity"/>
    <property type="evidence" value="ECO:0007669"/>
    <property type="project" value="InterPro"/>
</dbReference>
<evidence type="ECO:0000313" key="12">
    <source>
        <dbReference type="Proteomes" id="UP000006729"/>
    </source>
</evidence>
<dbReference type="Gene3D" id="1.10.510.10">
    <property type="entry name" value="Transferase(Phosphotransferase) domain 1"/>
    <property type="match status" value="1"/>
</dbReference>
<accession>A0A2K1XYK5</accession>
<reference evidence="11 12" key="1">
    <citation type="journal article" date="2006" name="Science">
        <title>The genome of black cottonwood, Populus trichocarpa (Torr. &amp; Gray).</title>
        <authorList>
            <person name="Tuskan G.A."/>
            <person name="Difazio S."/>
            <person name="Jansson S."/>
            <person name="Bohlmann J."/>
            <person name="Grigoriev I."/>
            <person name="Hellsten U."/>
            <person name="Putnam N."/>
            <person name="Ralph S."/>
            <person name="Rombauts S."/>
            <person name="Salamov A."/>
            <person name="Schein J."/>
            <person name="Sterck L."/>
            <person name="Aerts A."/>
            <person name="Bhalerao R.R."/>
            <person name="Bhalerao R.P."/>
            <person name="Blaudez D."/>
            <person name="Boerjan W."/>
            <person name="Brun A."/>
            <person name="Brunner A."/>
            <person name="Busov V."/>
            <person name="Campbell M."/>
            <person name="Carlson J."/>
            <person name="Chalot M."/>
            <person name="Chapman J."/>
            <person name="Chen G.L."/>
            <person name="Cooper D."/>
            <person name="Coutinho P.M."/>
            <person name="Couturier J."/>
            <person name="Covert S."/>
            <person name="Cronk Q."/>
            <person name="Cunningham R."/>
            <person name="Davis J."/>
            <person name="Degroeve S."/>
            <person name="Dejardin A."/>
            <person name="Depamphilis C."/>
            <person name="Detter J."/>
            <person name="Dirks B."/>
            <person name="Dubchak I."/>
            <person name="Duplessis S."/>
            <person name="Ehlting J."/>
            <person name="Ellis B."/>
            <person name="Gendler K."/>
            <person name="Goodstein D."/>
            <person name="Gribskov M."/>
            <person name="Grimwood J."/>
            <person name="Groover A."/>
            <person name="Gunter L."/>
            <person name="Hamberger B."/>
            <person name="Heinze B."/>
            <person name="Helariutta Y."/>
            <person name="Henrissat B."/>
            <person name="Holligan D."/>
            <person name="Holt R."/>
            <person name="Huang W."/>
            <person name="Islam-Faridi N."/>
            <person name="Jones S."/>
            <person name="Jones-Rhoades M."/>
            <person name="Jorgensen R."/>
            <person name="Joshi C."/>
            <person name="Kangasjarvi J."/>
            <person name="Karlsson J."/>
            <person name="Kelleher C."/>
            <person name="Kirkpatrick R."/>
            <person name="Kirst M."/>
            <person name="Kohler A."/>
            <person name="Kalluri U."/>
            <person name="Larimer F."/>
            <person name="Leebens-Mack J."/>
            <person name="Leple J.C."/>
            <person name="Locascio P."/>
            <person name="Lou Y."/>
            <person name="Lucas S."/>
            <person name="Martin F."/>
            <person name="Montanini B."/>
            <person name="Napoli C."/>
            <person name="Nelson D.R."/>
            <person name="Nelson C."/>
            <person name="Nieminen K."/>
            <person name="Nilsson O."/>
            <person name="Pereda V."/>
            <person name="Peter G."/>
            <person name="Philippe R."/>
            <person name="Pilate G."/>
            <person name="Poliakov A."/>
            <person name="Razumovskaya J."/>
            <person name="Richardson P."/>
            <person name="Rinaldi C."/>
            <person name="Ritland K."/>
            <person name="Rouze P."/>
            <person name="Ryaboy D."/>
            <person name="Schmutz J."/>
            <person name="Schrader J."/>
            <person name="Segerman B."/>
            <person name="Shin H."/>
            <person name="Siddiqui A."/>
            <person name="Sterky F."/>
            <person name="Terry A."/>
            <person name="Tsai C.J."/>
            <person name="Uberbacher E."/>
            <person name="Unneberg P."/>
            <person name="Vahala J."/>
            <person name="Wall K."/>
            <person name="Wessler S."/>
            <person name="Yang G."/>
            <person name="Yin T."/>
            <person name="Douglas C."/>
            <person name="Marra M."/>
            <person name="Sandberg G."/>
            <person name="Van de Peer Y."/>
            <person name="Rokhsar D."/>
        </authorList>
    </citation>
    <scope>NUCLEOTIDE SEQUENCE [LARGE SCALE GENOMIC DNA]</scope>
    <source>
        <strain evidence="12">cv. Nisqually</strain>
    </source>
</reference>
<dbReference type="FunFam" id="1.10.510.10:FF:000448">
    <property type="entry name" value="Putative LRR receptor-like serine/threonine-protein kinase"/>
    <property type="match status" value="1"/>
</dbReference>
<comment type="subcellular location">
    <subcellularLocation>
        <location evidence="1">Membrane</location>
    </subcellularLocation>
</comment>
<dbReference type="SMART" id="SM00369">
    <property type="entry name" value="LRR_TYP"/>
    <property type="match status" value="7"/>
</dbReference>
<dbReference type="PROSITE" id="PS50011">
    <property type="entry name" value="PROTEIN_KINASE_DOM"/>
    <property type="match status" value="1"/>
</dbReference>
<dbReference type="PANTHER" id="PTHR48007">
    <property type="entry name" value="LEUCINE-RICH REPEAT RECEPTOR-LIKE PROTEIN KINASE PXC1"/>
    <property type="match status" value="1"/>
</dbReference>
<dbReference type="InterPro" id="IPR046959">
    <property type="entry name" value="PRK1-6/SRF4-like"/>
</dbReference>
<keyword evidence="4" id="KW-0677">Repeat</keyword>
<dbReference type="InParanoid" id="A0A2K1XYK5"/>
<evidence type="ECO:0000256" key="2">
    <source>
        <dbReference type="ARBA" id="ARBA00022614"/>
    </source>
</evidence>
<evidence type="ECO:0000256" key="3">
    <source>
        <dbReference type="ARBA" id="ARBA00022692"/>
    </source>
</evidence>
<dbReference type="Gene3D" id="3.80.10.10">
    <property type="entry name" value="Ribonuclease Inhibitor"/>
    <property type="match status" value="3"/>
</dbReference>
<dbReference type="FunFam" id="3.80.10.10:FF:000561">
    <property type="entry name" value="Probable LRR receptor-like serine/threonine-protein kinase At2g16250"/>
    <property type="match status" value="1"/>
</dbReference>
<evidence type="ECO:0000256" key="6">
    <source>
        <dbReference type="ARBA" id="ARBA00023136"/>
    </source>
</evidence>
<keyword evidence="2" id="KW-0433">Leucine-rich repeat</keyword>
<dbReference type="InterPro" id="IPR003591">
    <property type="entry name" value="Leu-rich_rpt_typical-subtyp"/>
</dbReference>
<evidence type="ECO:0000256" key="1">
    <source>
        <dbReference type="ARBA" id="ARBA00004370"/>
    </source>
</evidence>
<evidence type="ECO:0000256" key="9">
    <source>
        <dbReference type="SAM" id="SignalP"/>
    </source>
</evidence>
<evidence type="ECO:0000256" key="5">
    <source>
        <dbReference type="ARBA" id="ARBA00022989"/>
    </source>
</evidence>
<dbReference type="Gene3D" id="3.30.200.20">
    <property type="entry name" value="Phosphorylase Kinase, domain 1"/>
    <property type="match status" value="1"/>
</dbReference>
<dbReference type="Proteomes" id="UP000006729">
    <property type="component" value="Chromosome 14"/>
</dbReference>